<reference evidence="4 5" key="1">
    <citation type="submission" date="2015-01" db="EMBL/GenBank/DDBJ databases">
        <title>Evolution of Trichinella species and genotypes.</title>
        <authorList>
            <person name="Korhonen P.K."/>
            <person name="Edoardo P."/>
            <person name="Giuseppe L.R."/>
            <person name="Gasser R.B."/>
        </authorList>
    </citation>
    <scope>NUCLEOTIDE SEQUENCE [LARGE SCALE GENOMIC DNA]</scope>
    <source>
        <strain evidence="4">ISS37</strain>
    </source>
</reference>
<dbReference type="InterPro" id="IPR045153">
    <property type="entry name" value="Est1/Ebs1-like"/>
</dbReference>
<feature type="region of interest" description="Disordered" evidence="2">
    <location>
        <begin position="596"/>
        <end position="644"/>
    </location>
</feature>
<evidence type="ECO:0000256" key="2">
    <source>
        <dbReference type="SAM" id="MobiDB-lite"/>
    </source>
</evidence>
<dbReference type="InterPro" id="IPR011990">
    <property type="entry name" value="TPR-like_helical_dom_sf"/>
</dbReference>
<evidence type="ECO:0000259" key="3">
    <source>
        <dbReference type="Pfam" id="PF10373"/>
    </source>
</evidence>
<dbReference type="Proteomes" id="UP000054630">
    <property type="component" value="Unassembled WGS sequence"/>
</dbReference>
<dbReference type="AlphaFoldDB" id="A0A0V0RNV2"/>
<dbReference type="GO" id="GO:0042162">
    <property type="term" value="F:telomeric DNA binding"/>
    <property type="evidence" value="ECO:0007669"/>
    <property type="project" value="TreeGrafter"/>
</dbReference>
<evidence type="ECO:0000313" key="4">
    <source>
        <dbReference type="EMBL" id="KRX16139.1"/>
    </source>
</evidence>
<dbReference type="SUPFAM" id="SSF48452">
    <property type="entry name" value="TPR-like"/>
    <property type="match status" value="1"/>
</dbReference>
<keyword evidence="5" id="KW-1185">Reference proteome</keyword>
<dbReference type="GO" id="GO:0005697">
    <property type="term" value="C:telomerase holoenzyme complex"/>
    <property type="evidence" value="ECO:0007669"/>
    <property type="project" value="TreeGrafter"/>
</dbReference>
<dbReference type="Gene3D" id="1.25.40.10">
    <property type="entry name" value="Tetratricopeptide repeat domain"/>
    <property type="match status" value="1"/>
</dbReference>
<dbReference type="STRING" id="6336.A0A0V0RNV2"/>
<evidence type="ECO:0000256" key="1">
    <source>
        <dbReference type="ARBA" id="ARBA00023161"/>
    </source>
</evidence>
<dbReference type="EMBL" id="JYDL01000113">
    <property type="protein sequence ID" value="KRX16139.1"/>
    <property type="molecule type" value="Genomic_DNA"/>
</dbReference>
<dbReference type="InterPro" id="IPR018834">
    <property type="entry name" value="DNA/RNA-bd_Est1-type"/>
</dbReference>
<dbReference type="PANTHER" id="PTHR15696:SF5">
    <property type="entry name" value="NONSENSE-MEDIATED MRNA DECAY FACTOR SMG7"/>
    <property type="match status" value="1"/>
</dbReference>
<dbReference type="GO" id="GO:0070034">
    <property type="term" value="F:telomerase RNA binding"/>
    <property type="evidence" value="ECO:0007669"/>
    <property type="project" value="TreeGrafter"/>
</dbReference>
<feature type="compositionally biased region" description="Polar residues" evidence="2">
    <location>
        <begin position="611"/>
        <end position="627"/>
    </location>
</feature>
<organism evidence="4 5">
    <name type="scientific">Trichinella nelsoni</name>
    <dbReference type="NCBI Taxonomy" id="6336"/>
    <lineage>
        <taxon>Eukaryota</taxon>
        <taxon>Metazoa</taxon>
        <taxon>Ecdysozoa</taxon>
        <taxon>Nematoda</taxon>
        <taxon>Enoplea</taxon>
        <taxon>Dorylaimia</taxon>
        <taxon>Trichinellida</taxon>
        <taxon>Trichinellidae</taxon>
        <taxon>Trichinella</taxon>
    </lineage>
</organism>
<comment type="caution">
    <text evidence="4">The sequence shown here is derived from an EMBL/GenBank/DDBJ whole genome shotgun (WGS) entry which is preliminary data.</text>
</comment>
<dbReference type="Pfam" id="PF10373">
    <property type="entry name" value="EST1_DNA_bind"/>
    <property type="match status" value="1"/>
</dbReference>
<protein>
    <submittedName>
        <fullName evidence="4">Protein SMG7</fullName>
    </submittedName>
</protein>
<gene>
    <name evidence="4" type="primary">SMG7</name>
    <name evidence="4" type="ORF">T07_1339</name>
</gene>
<feature type="domain" description="DNA/RNA-binding" evidence="3">
    <location>
        <begin position="177"/>
        <end position="433"/>
    </location>
</feature>
<dbReference type="PANTHER" id="PTHR15696">
    <property type="entry name" value="SMG-7 SUPPRESSOR WITH MORPHOLOGICAL EFFECT ON GENITALIA PROTEIN 7"/>
    <property type="match status" value="1"/>
</dbReference>
<name>A0A0V0RNV2_9BILA</name>
<dbReference type="GO" id="GO:0000184">
    <property type="term" value="P:nuclear-transcribed mRNA catabolic process, nonsense-mediated decay"/>
    <property type="evidence" value="ECO:0007669"/>
    <property type="project" value="UniProtKB-KW"/>
</dbReference>
<proteinExistence type="predicted"/>
<sequence length="644" mass="73361">MFTNCSTSVANAAESEYAYLLNQMVNSNGSINWKIRSELQAVLEQKILDNPSVAVEECLELFYWNRCYKNCIDMYEKQKRKDGRSSESFSSIDRNFQYLQLFMYNGILFLEDFMNRILNTSGLSIDWLDFHVVDAFHYASEKSFSSDVPVDVWHYLIQFCLIHIGDFHRKMLDFDLAERCYIQATKLCSKRGHAFNQLGILEMSSGHNIQALYFYTRAHCCEVSFTGAGANLEQYYKVLIKQWLNLPNATGEQLFCIFQALLYLGDQVSRVETTMLSFLATLKRAISTGHLNACHLVCMLVITFGSFWKIDKTCIVDVKSPDQLEDQLSFLKKLIIEFLQSFLTVLLSCEEAQFGVVADTLYILISWIQYQSPNFLLVNNFHTNQSHLSSLAKFLNSLQRNKQFHVNTVNSAADEQPLPIDVNLFGFLPLAGTFARFVSTEEADTYTNLILIKRLVEYGKFVVRMVNDEQLFTSSIVRCNNNQEMLQFKTKCGSSFDQFESTVDAEQDFEEISSMCISDTAGLINLEEDAHGINPDLASLPTPCAPKKFPSFEQSTLKNRCSRNFSKRSKQQAEIDKQAESPFDFDAFIRRLQNSGTSAPTYAKQDGGKTSKLNSGSMLQSTNSMRKLNSLEEAASVLPKTRKL</sequence>
<evidence type="ECO:0000313" key="5">
    <source>
        <dbReference type="Proteomes" id="UP000054630"/>
    </source>
</evidence>
<dbReference type="OrthoDB" id="69928at2759"/>
<keyword evidence="1" id="KW-0866">Nonsense-mediated mRNA decay</keyword>
<accession>A0A0V0RNV2</accession>